<dbReference type="InterPro" id="IPR051786">
    <property type="entry name" value="ASN_synthetase/amidase"/>
</dbReference>
<feature type="domain" description="Asparagine synthetase" evidence="5">
    <location>
        <begin position="170"/>
        <end position="287"/>
    </location>
</feature>
<evidence type="ECO:0000313" key="7">
    <source>
        <dbReference type="Proteomes" id="UP001305815"/>
    </source>
</evidence>
<dbReference type="InterPro" id="IPR014729">
    <property type="entry name" value="Rossmann-like_a/b/a_fold"/>
</dbReference>
<dbReference type="Gene3D" id="3.40.50.620">
    <property type="entry name" value="HUPs"/>
    <property type="match status" value="1"/>
</dbReference>
<protein>
    <recommendedName>
        <fullName evidence="2">asparagine synthase (glutamine-hydrolyzing)</fullName>
        <ecNumber evidence="2">6.3.5.4</ecNumber>
    </recommendedName>
</protein>
<name>A0ABM8I881_9FIRM</name>
<dbReference type="Proteomes" id="UP001305815">
    <property type="component" value="Chromosome"/>
</dbReference>
<dbReference type="SUPFAM" id="SSF52402">
    <property type="entry name" value="Adenine nucleotide alpha hydrolases-like"/>
    <property type="match status" value="1"/>
</dbReference>
<keyword evidence="7" id="KW-1185">Reference proteome</keyword>
<gene>
    <name evidence="6" type="ORF">Lac1_03240</name>
</gene>
<keyword evidence="3" id="KW-0061">Asparagine biosynthesis</keyword>
<dbReference type="EMBL" id="AP027742">
    <property type="protein sequence ID" value="BDZ76141.1"/>
    <property type="molecule type" value="Genomic_DNA"/>
</dbReference>
<sequence>MNFLLETGSTGSVRFLYTEGEEITDRDGKQVYVYGNKEMFTAVENPEGPGSCRVIRSTMGGNKTVFYLKHNGRYYIFTSLKLLSAISYQCRFQDDPELISEFIYNGFIRTKDTLVRDVYKLLPEEYLEIEAGELNIHRLERTKANRQKVSLDQMYERERAIINSYIDLALSKKGQVNLAISGGFDSNLILHFLKERGIPSCGFSVGAARGLDETGVAANLCAHAGNVSLRKGSVGPKIREHLEEIVETLEGNLYERGIFLQYALAKLLKEEHVRYILLGEGADQVFNRNFYDRKAPPYLTNYNDNPYELGAMVVLKKSVLMLEAFGITGLYPFISRKMQDLGAEIMEENGVSKIRQKEMCRKYFDDETNSLVGKNPGSTSLCALFRDSEDEEAFIAKVKETNEFYDPSFRISYKYGPGESELDYYLCLEYLRIFKKIFCSG</sequence>
<comment type="pathway">
    <text evidence="1">Amino-acid biosynthesis; L-asparagine biosynthesis; L-asparagine from L-aspartate (L-Gln route): step 1/1.</text>
</comment>
<dbReference type="PANTHER" id="PTHR43284:SF1">
    <property type="entry name" value="ASPARAGINE SYNTHETASE"/>
    <property type="match status" value="1"/>
</dbReference>
<proteinExistence type="predicted"/>
<keyword evidence="3" id="KW-0028">Amino-acid biosynthesis</keyword>
<dbReference type="RefSeq" id="WP_316266082.1">
    <property type="nucleotide sequence ID" value="NZ_AP027742.1"/>
</dbReference>
<organism evidence="6 7">
    <name type="scientific">Claveliimonas bilis</name>
    <dbReference type="NCBI Taxonomy" id="3028070"/>
    <lineage>
        <taxon>Bacteria</taxon>
        <taxon>Bacillati</taxon>
        <taxon>Bacillota</taxon>
        <taxon>Clostridia</taxon>
        <taxon>Lachnospirales</taxon>
        <taxon>Lachnospiraceae</taxon>
        <taxon>Claveliimonas</taxon>
    </lineage>
</organism>
<evidence type="ECO:0000259" key="5">
    <source>
        <dbReference type="Pfam" id="PF00733"/>
    </source>
</evidence>
<reference evidence="7" key="1">
    <citation type="journal article" date="2023" name="Int. J. Syst. Evol. Microbiol.">
        <title>Claveliimonas bilis gen. nov., sp. nov., deoxycholic acid-producing bacteria isolated from human faeces, and reclassification of Sellimonas monacensis Zenner et al. 2021 as Claveliimonas monacensis comb. nov.</title>
        <authorList>
            <person name="Hisatomi A."/>
            <person name="Kastawa N.W.E.P.G."/>
            <person name="Song I."/>
            <person name="Ohkuma M."/>
            <person name="Fukiya S."/>
            <person name="Sakamoto M."/>
        </authorList>
    </citation>
    <scope>NUCLEOTIDE SEQUENCE [LARGE SCALE GENOMIC DNA]</scope>
    <source>
        <strain evidence="7">12BBH14</strain>
    </source>
</reference>
<dbReference type="InterPro" id="IPR001962">
    <property type="entry name" value="Asn_synthase"/>
</dbReference>
<dbReference type="PANTHER" id="PTHR43284">
    <property type="entry name" value="ASPARAGINE SYNTHETASE (GLUTAMINE-HYDROLYZING)"/>
    <property type="match status" value="1"/>
</dbReference>
<evidence type="ECO:0000256" key="3">
    <source>
        <dbReference type="ARBA" id="ARBA00022888"/>
    </source>
</evidence>
<evidence type="ECO:0000256" key="1">
    <source>
        <dbReference type="ARBA" id="ARBA00005187"/>
    </source>
</evidence>
<evidence type="ECO:0000256" key="2">
    <source>
        <dbReference type="ARBA" id="ARBA00012737"/>
    </source>
</evidence>
<evidence type="ECO:0000256" key="4">
    <source>
        <dbReference type="ARBA" id="ARBA00048741"/>
    </source>
</evidence>
<evidence type="ECO:0000313" key="6">
    <source>
        <dbReference type="EMBL" id="BDZ76141.1"/>
    </source>
</evidence>
<dbReference type="EC" id="6.3.5.4" evidence="2"/>
<accession>A0ABM8I881</accession>
<dbReference type="Pfam" id="PF00733">
    <property type="entry name" value="Asn_synthase"/>
    <property type="match status" value="1"/>
</dbReference>
<comment type="catalytic activity">
    <reaction evidence="4">
        <text>L-aspartate + L-glutamine + ATP + H2O = L-asparagine + L-glutamate + AMP + diphosphate + H(+)</text>
        <dbReference type="Rhea" id="RHEA:12228"/>
        <dbReference type="ChEBI" id="CHEBI:15377"/>
        <dbReference type="ChEBI" id="CHEBI:15378"/>
        <dbReference type="ChEBI" id="CHEBI:29985"/>
        <dbReference type="ChEBI" id="CHEBI:29991"/>
        <dbReference type="ChEBI" id="CHEBI:30616"/>
        <dbReference type="ChEBI" id="CHEBI:33019"/>
        <dbReference type="ChEBI" id="CHEBI:58048"/>
        <dbReference type="ChEBI" id="CHEBI:58359"/>
        <dbReference type="ChEBI" id="CHEBI:456215"/>
        <dbReference type="EC" id="6.3.5.4"/>
    </reaction>
</comment>